<protein>
    <submittedName>
        <fullName evidence="2">TinF</fullName>
    </submittedName>
</protein>
<evidence type="ECO:0000313" key="2">
    <source>
        <dbReference type="EMBL" id="AKS10553.1"/>
    </source>
</evidence>
<feature type="transmembrane region" description="Helical" evidence="1">
    <location>
        <begin position="21"/>
        <end position="38"/>
    </location>
</feature>
<evidence type="ECO:0000256" key="1">
    <source>
        <dbReference type="SAM" id="Phobius"/>
    </source>
</evidence>
<feature type="transmembrane region" description="Helical" evidence="1">
    <location>
        <begin position="50"/>
        <end position="71"/>
    </location>
</feature>
<name>A0A0K0VLH4_BACTU</name>
<dbReference type="EMBL" id="KR869822">
    <property type="protein sequence ID" value="AKS10553.1"/>
    <property type="molecule type" value="Genomic_DNA"/>
</dbReference>
<organism evidence="2">
    <name type="scientific">Bacillus thuringiensis</name>
    <dbReference type="NCBI Taxonomy" id="1428"/>
    <lineage>
        <taxon>Bacteria</taxon>
        <taxon>Bacillati</taxon>
        <taxon>Bacillota</taxon>
        <taxon>Bacilli</taxon>
        <taxon>Bacillales</taxon>
        <taxon>Bacillaceae</taxon>
        <taxon>Bacillus</taxon>
        <taxon>Bacillus cereus group</taxon>
    </lineage>
</organism>
<dbReference type="AlphaFoldDB" id="A0A0K0VLH4"/>
<keyword evidence="1" id="KW-1133">Transmembrane helix</keyword>
<feature type="transmembrane region" description="Helical" evidence="1">
    <location>
        <begin position="221"/>
        <end position="243"/>
    </location>
</feature>
<sequence>MLNSNIFKLAKTEFHNIFKSAIIKCTLALSIIYVLFWIKVAPSSFSVNDYLAQYFLAIKFVFILASVYILGRDFNNDTYKYIFTGCFSRKGIILGKIIAIFGIGIVCWLIQVLLKIAILLWTNEGTKVNDIFNYELVSTFLIYVLVAVLIGSFSMLVTTISFKLSITMIYTLILFGIVQFYAPLFIINFEKADVLPSWYQLIKILPTYIIFDWTDTLKVQIVQVGCMLLYTIICLGSSIFILGRKDLNK</sequence>
<keyword evidence="1" id="KW-0472">Membrane</keyword>
<feature type="transmembrane region" description="Helical" evidence="1">
    <location>
        <begin position="169"/>
        <end position="189"/>
    </location>
</feature>
<gene>
    <name evidence="2" type="primary">tinF</name>
</gene>
<feature type="transmembrane region" description="Helical" evidence="1">
    <location>
        <begin position="92"/>
        <end position="120"/>
    </location>
</feature>
<reference evidence="2" key="1">
    <citation type="submission" date="2015-05" db="EMBL/GenBank/DDBJ databases">
        <title>Bacillus thuringiensis strain bmb3201 ticin biosynthesis gene cluster, complete sequence.</title>
        <authorList>
            <person name="Xin B."/>
            <person name="Zheng J."/>
            <person name="Liu H."/>
            <person name="Sun M."/>
        </authorList>
    </citation>
    <scope>NUCLEOTIDE SEQUENCE</scope>
    <source>
        <strain evidence="2">BMB3201</strain>
    </source>
</reference>
<accession>A0A0K0VLH4</accession>
<feature type="transmembrane region" description="Helical" evidence="1">
    <location>
        <begin position="140"/>
        <end position="162"/>
    </location>
</feature>
<keyword evidence="1" id="KW-0812">Transmembrane</keyword>
<proteinExistence type="predicted"/>